<dbReference type="Proteomes" id="UP000299102">
    <property type="component" value="Unassembled WGS sequence"/>
</dbReference>
<dbReference type="EMBL" id="BGZK01000057">
    <property type="protein sequence ID" value="GBP13484.1"/>
    <property type="molecule type" value="Genomic_DNA"/>
</dbReference>
<reference evidence="1 2" key="1">
    <citation type="journal article" date="2019" name="Commun. Biol.">
        <title>The bagworm genome reveals a unique fibroin gene that provides high tensile strength.</title>
        <authorList>
            <person name="Kono N."/>
            <person name="Nakamura H."/>
            <person name="Ohtoshi R."/>
            <person name="Tomita M."/>
            <person name="Numata K."/>
            <person name="Arakawa K."/>
        </authorList>
    </citation>
    <scope>NUCLEOTIDE SEQUENCE [LARGE SCALE GENOMIC DNA]</scope>
</reference>
<comment type="caution">
    <text evidence="1">The sequence shown here is derived from an EMBL/GenBank/DDBJ whole genome shotgun (WGS) entry which is preliminary data.</text>
</comment>
<sequence length="102" mass="10846">MSKSATRRAINADWLRARAAFMERDVDKGVGGAGEKKLATPETELYTRQNNKILIKAVVPGDGGKVSSGANICFTNKRGRDTMGLGGARPPFVIAGPIMKAL</sequence>
<evidence type="ECO:0000313" key="1">
    <source>
        <dbReference type="EMBL" id="GBP13484.1"/>
    </source>
</evidence>
<proteinExistence type="predicted"/>
<name>A0A4C1TH70_EUMVA</name>
<dbReference type="AlphaFoldDB" id="A0A4C1TH70"/>
<organism evidence="1 2">
    <name type="scientific">Eumeta variegata</name>
    <name type="common">Bagworm moth</name>
    <name type="synonym">Eumeta japonica</name>
    <dbReference type="NCBI Taxonomy" id="151549"/>
    <lineage>
        <taxon>Eukaryota</taxon>
        <taxon>Metazoa</taxon>
        <taxon>Ecdysozoa</taxon>
        <taxon>Arthropoda</taxon>
        <taxon>Hexapoda</taxon>
        <taxon>Insecta</taxon>
        <taxon>Pterygota</taxon>
        <taxon>Neoptera</taxon>
        <taxon>Endopterygota</taxon>
        <taxon>Lepidoptera</taxon>
        <taxon>Glossata</taxon>
        <taxon>Ditrysia</taxon>
        <taxon>Tineoidea</taxon>
        <taxon>Psychidae</taxon>
        <taxon>Oiketicinae</taxon>
        <taxon>Eumeta</taxon>
    </lineage>
</organism>
<protein>
    <submittedName>
        <fullName evidence="1">Uncharacterized protein</fullName>
    </submittedName>
</protein>
<gene>
    <name evidence="1" type="ORF">EVAR_4230_1</name>
</gene>
<accession>A0A4C1TH70</accession>
<keyword evidence="2" id="KW-1185">Reference proteome</keyword>
<evidence type="ECO:0000313" key="2">
    <source>
        <dbReference type="Proteomes" id="UP000299102"/>
    </source>
</evidence>